<dbReference type="EMBL" id="JADCLJ010000020">
    <property type="protein sequence ID" value="MBE4908983.1"/>
    <property type="molecule type" value="Genomic_DNA"/>
</dbReference>
<sequence length="280" mass="32108">MASFILKKRLNNNVIIAVHEAYGEVVLLGKGLGFGKNQNDWIKVDSYEKMFVLKNGVEQEQYMKLLPTIDEDFVEVMNDLIYLISENIHSPIHEHIHIALTDHIAFAIKRVKQGIHIENPFLTETKDMYPAEYGLAAKVVKLLHDAVGVKLPDGEIGFIALHIHSAISNKSSDEFHHYVDLISELIQLIEVSLKVKLDREEIQYLRLARHLTNIIKRAQNRDKVDAASELANLLKNEYPLCYNLSCKVMLEIKNALHIPVHDAEIVYFTMHLQRLISKNE</sequence>
<name>A0ABR9QKF4_9BACI</name>
<dbReference type="InterPro" id="IPR050661">
    <property type="entry name" value="BglG_antiterminators"/>
</dbReference>
<evidence type="ECO:0000259" key="3">
    <source>
        <dbReference type="PROSITE" id="PS51372"/>
    </source>
</evidence>
<dbReference type="PROSITE" id="PS00654">
    <property type="entry name" value="PRD_1"/>
    <property type="match status" value="1"/>
</dbReference>
<reference evidence="4 5" key="1">
    <citation type="submission" date="2020-10" db="EMBL/GenBank/DDBJ databases">
        <title>Bacillus sp. HD4P25, an endophyte from a halophyte.</title>
        <authorList>
            <person name="Sun J.-Q."/>
        </authorList>
    </citation>
    <scope>NUCLEOTIDE SEQUENCE [LARGE SCALE GENOMIC DNA]</scope>
    <source>
        <strain evidence="4 5">YIM 93174</strain>
    </source>
</reference>
<dbReference type="Pfam" id="PF00874">
    <property type="entry name" value="PRD"/>
    <property type="match status" value="2"/>
</dbReference>
<organism evidence="4 5">
    <name type="scientific">Litchfieldia luteola</name>
    <dbReference type="NCBI Taxonomy" id="682179"/>
    <lineage>
        <taxon>Bacteria</taxon>
        <taxon>Bacillati</taxon>
        <taxon>Bacillota</taxon>
        <taxon>Bacilli</taxon>
        <taxon>Bacillales</taxon>
        <taxon>Bacillaceae</taxon>
        <taxon>Litchfieldia</taxon>
    </lineage>
</organism>
<dbReference type="SMART" id="SM01061">
    <property type="entry name" value="CAT_RBD"/>
    <property type="match status" value="1"/>
</dbReference>
<comment type="similarity">
    <text evidence="1">Belongs to the transcriptional antiterminator BglG family. GlcT subfamily.</text>
</comment>
<evidence type="ECO:0000313" key="5">
    <source>
        <dbReference type="Proteomes" id="UP001516662"/>
    </source>
</evidence>
<proteinExistence type="inferred from homology"/>
<dbReference type="InterPro" id="IPR004341">
    <property type="entry name" value="CAT_RNA-bd_dom"/>
</dbReference>
<dbReference type="Proteomes" id="UP001516662">
    <property type="component" value="Unassembled WGS sequence"/>
</dbReference>
<dbReference type="InterPro" id="IPR011608">
    <property type="entry name" value="PRD"/>
</dbReference>
<keyword evidence="2" id="KW-0677">Repeat</keyword>
<feature type="domain" description="PRD" evidence="3">
    <location>
        <begin position="174"/>
        <end position="280"/>
    </location>
</feature>
<dbReference type="Gene3D" id="1.20.890.100">
    <property type="match status" value="1"/>
</dbReference>
<dbReference type="Gene3D" id="2.30.24.10">
    <property type="entry name" value="CAT RNA-binding domain"/>
    <property type="match status" value="1"/>
</dbReference>
<accession>A0ABR9QKF4</accession>
<dbReference type="SUPFAM" id="SSF63520">
    <property type="entry name" value="PTS-regulatory domain, PRD"/>
    <property type="match status" value="2"/>
</dbReference>
<dbReference type="NCBIfam" id="NF047357">
    <property type="entry name" value="antiterm_GlcT"/>
    <property type="match status" value="1"/>
</dbReference>
<dbReference type="Gene3D" id="1.10.1790.10">
    <property type="entry name" value="PRD domain"/>
    <property type="match status" value="1"/>
</dbReference>
<dbReference type="PANTHER" id="PTHR30185">
    <property type="entry name" value="CRYPTIC BETA-GLUCOSIDE BGL OPERON ANTITERMINATOR"/>
    <property type="match status" value="1"/>
</dbReference>
<dbReference type="PROSITE" id="PS51372">
    <property type="entry name" value="PRD_2"/>
    <property type="match status" value="2"/>
</dbReference>
<evidence type="ECO:0000256" key="1">
    <source>
        <dbReference type="ARBA" id="ARBA00009115"/>
    </source>
</evidence>
<dbReference type="Gene3D" id="1.20.58.1950">
    <property type="match status" value="1"/>
</dbReference>
<dbReference type="InterPro" id="IPR036650">
    <property type="entry name" value="CAT_RNA-bd_dom_sf"/>
</dbReference>
<feature type="domain" description="PRD" evidence="3">
    <location>
        <begin position="68"/>
        <end position="173"/>
    </location>
</feature>
<keyword evidence="5" id="KW-1185">Reference proteome</keyword>
<protein>
    <submittedName>
        <fullName evidence="4">Transcription antiterminator</fullName>
    </submittedName>
</protein>
<dbReference type="PANTHER" id="PTHR30185:SF16">
    <property type="entry name" value="PROTEIN GLCT"/>
    <property type="match status" value="1"/>
</dbReference>
<gene>
    <name evidence="4" type="ORF">IMZ08_13015</name>
</gene>
<dbReference type="InterPro" id="IPR001550">
    <property type="entry name" value="Transcrpt_antitermin_CS"/>
</dbReference>
<dbReference type="InterPro" id="IPR036634">
    <property type="entry name" value="PRD_sf"/>
</dbReference>
<evidence type="ECO:0000256" key="2">
    <source>
        <dbReference type="ARBA" id="ARBA00022737"/>
    </source>
</evidence>
<evidence type="ECO:0000313" key="4">
    <source>
        <dbReference type="EMBL" id="MBE4908983.1"/>
    </source>
</evidence>
<dbReference type="RefSeq" id="WP_193537123.1">
    <property type="nucleotide sequence ID" value="NZ_JADCLJ010000020.1"/>
</dbReference>
<dbReference type="Pfam" id="PF03123">
    <property type="entry name" value="CAT_RBD"/>
    <property type="match status" value="1"/>
</dbReference>
<dbReference type="SUPFAM" id="SSF50151">
    <property type="entry name" value="SacY-like RNA-binding domain"/>
    <property type="match status" value="1"/>
</dbReference>
<comment type="caution">
    <text evidence="4">The sequence shown here is derived from an EMBL/GenBank/DDBJ whole genome shotgun (WGS) entry which is preliminary data.</text>
</comment>